<evidence type="ECO:0000313" key="2">
    <source>
        <dbReference type="EMBL" id="KAL3386998.1"/>
    </source>
</evidence>
<organism evidence="2 3">
    <name type="scientific">Trichogramma kaykai</name>
    <dbReference type="NCBI Taxonomy" id="54128"/>
    <lineage>
        <taxon>Eukaryota</taxon>
        <taxon>Metazoa</taxon>
        <taxon>Ecdysozoa</taxon>
        <taxon>Arthropoda</taxon>
        <taxon>Hexapoda</taxon>
        <taxon>Insecta</taxon>
        <taxon>Pterygota</taxon>
        <taxon>Neoptera</taxon>
        <taxon>Endopterygota</taxon>
        <taxon>Hymenoptera</taxon>
        <taxon>Apocrita</taxon>
        <taxon>Proctotrupomorpha</taxon>
        <taxon>Chalcidoidea</taxon>
        <taxon>Trichogrammatidae</taxon>
        <taxon>Trichogramma</taxon>
    </lineage>
</organism>
<dbReference type="AlphaFoldDB" id="A0ABD2W1Z8"/>
<evidence type="ECO:0000313" key="3">
    <source>
        <dbReference type="Proteomes" id="UP001627154"/>
    </source>
</evidence>
<dbReference type="InterPro" id="IPR000477">
    <property type="entry name" value="RT_dom"/>
</dbReference>
<protein>
    <recommendedName>
        <fullName evidence="1">Reverse transcriptase domain-containing protein</fullName>
    </recommendedName>
</protein>
<gene>
    <name evidence="2" type="ORF">TKK_017578</name>
</gene>
<proteinExistence type="predicted"/>
<feature type="domain" description="Reverse transcriptase" evidence="1">
    <location>
        <begin position="1"/>
        <end position="101"/>
    </location>
</feature>
<name>A0ABD2W1Z8_9HYME</name>
<keyword evidence="3" id="KW-1185">Reference proteome</keyword>
<evidence type="ECO:0000259" key="1">
    <source>
        <dbReference type="PROSITE" id="PS50878"/>
    </source>
</evidence>
<sequence>MLRRNNILTSLKRIATPAYLLKIIVNYFQDRVLEYSTSDGPEVGSITAGMPKGSVLGPTLWNMMYDFILCLNLQRSINIVGFPDNIALVAVAKHLCQIENY</sequence>
<comment type="caution">
    <text evidence="2">The sequence shown here is derived from an EMBL/GenBank/DDBJ whole genome shotgun (WGS) entry which is preliminary data.</text>
</comment>
<dbReference type="PROSITE" id="PS50878">
    <property type="entry name" value="RT_POL"/>
    <property type="match status" value="1"/>
</dbReference>
<accession>A0ABD2W1Z8</accession>
<dbReference type="EMBL" id="JBJJXI010000141">
    <property type="protein sequence ID" value="KAL3386998.1"/>
    <property type="molecule type" value="Genomic_DNA"/>
</dbReference>
<reference evidence="2 3" key="1">
    <citation type="journal article" date="2024" name="bioRxiv">
        <title>A reference genome for Trichogramma kaykai: A tiny desert-dwelling parasitoid wasp with competing sex-ratio distorters.</title>
        <authorList>
            <person name="Culotta J."/>
            <person name="Lindsey A.R."/>
        </authorList>
    </citation>
    <scope>NUCLEOTIDE SEQUENCE [LARGE SCALE GENOMIC DNA]</scope>
    <source>
        <strain evidence="2 3">KSX58</strain>
    </source>
</reference>
<dbReference type="Proteomes" id="UP001627154">
    <property type="component" value="Unassembled WGS sequence"/>
</dbReference>